<reference evidence="3 4" key="1">
    <citation type="submission" date="2010-04" db="EMBL/GenBank/DDBJ databases">
        <authorList>
            <person name="Qin X."/>
            <person name="Bachman B."/>
            <person name="Battles P."/>
            <person name="Bell A."/>
            <person name="Bess C."/>
            <person name="Bickham C."/>
            <person name="Chaboub L."/>
            <person name="Chen D."/>
            <person name="Coyle M."/>
            <person name="Deiros D.R."/>
            <person name="Dinh H."/>
            <person name="Forbes L."/>
            <person name="Fowler G."/>
            <person name="Francisco L."/>
            <person name="Fu Q."/>
            <person name="Gubbala S."/>
            <person name="Hale W."/>
            <person name="Han Y."/>
            <person name="Hemphill L."/>
            <person name="Highlander S.K."/>
            <person name="Hirani K."/>
            <person name="Hogues M."/>
            <person name="Jackson L."/>
            <person name="Jakkamsetti A."/>
            <person name="Javaid M."/>
            <person name="Jiang H."/>
            <person name="Korchina V."/>
            <person name="Kovar C."/>
            <person name="Lara F."/>
            <person name="Lee S."/>
            <person name="Mata R."/>
            <person name="Mathew T."/>
            <person name="Moen C."/>
            <person name="Morales K."/>
            <person name="Munidasa M."/>
            <person name="Nazareth L."/>
            <person name="Ngo R."/>
            <person name="Nguyen L."/>
            <person name="Okwuonu G."/>
            <person name="Ongeri F."/>
            <person name="Patil S."/>
            <person name="Petrosino J."/>
            <person name="Pham C."/>
            <person name="Pham P."/>
            <person name="Pu L.-L."/>
            <person name="Puazo M."/>
            <person name="Raj R."/>
            <person name="Reid J."/>
            <person name="Rouhana J."/>
            <person name="Saada N."/>
            <person name="Shang Y."/>
            <person name="Simmons D."/>
            <person name="Thornton R."/>
            <person name="Warren J."/>
            <person name="Weissenberger G."/>
            <person name="Zhang J."/>
            <person name="Zhang L."/>
            <person name="Zhou C."/>
            <person name="Zhu D."/>
            <person name="Muzny D."/>
            <person name="Worley K."/>
            <person name="Gibbs R."/>
        </authorList>
    </citation>
    <scope>NUCLEOTIDE SEQUENCE [LARGE SCALE GENOMIC DNA]</scope>
    <source>
        <strain evidence="3 4">ATCC 49957</strain>
    </source>
</reference>
<dbReference type="InterPro" id="IPR006311">
    <property type="entry name" value="TAT_signal"/>
</dbReference>
<proteinExistence type="inferred from homology"/>
<comment type="caution">
    <text evidence="3">The sequence shown here is derived from an EMBL/GenBank/DDBJ whole genome shotgun (WGS) entry which is preliminary data.</text>
</comment>
<feature type="chain" id="PRO_5003075692" evidence="2">
    <location>
        <begin position="30"/>
        <end position="330"/>
    </location>
</feature>
<evidence type="ECO:0000313" key="3">
    <source>
        <dbReference type="EMBL" id="EFH11265.1"/>
    </source>
</evidence>
<dbReference type="AlphaFoldDB" id="D5RN54"/>
<dbReference type="Gene3D" id="3.40.190.150">
    <property type="entry name" value="Bordetella uptake gene, domain 1"/>
    <property type="match status" value="1"/>
</dbReference>
<dbReference type="InterPro" id="IPR042100">
    <property type="entry name" value="Bug_dom1"/>
</dbReference>
<dbReference type="EMBL" id="ADVL01000431">
    <property type="protein sequence ID" value="EFH11265.1"/>
    <property type="molecule type" value="Genomic_DNA"/>
</dbReference>
<protein>
    <submittedName>
        <fullName evidence="3">Tat pathway signal sequence domain protein</fullName>
    </submittedName>
</protein>
<dbReference type="HOGENOM" id="CLU_045683_0_1_5"/>
<gene>
    <name evidence="3" type="ORF">HMPREF0731_2515</name>
</gene>
<evidence type="ECO:0000313" key="4">
    <source>
        <dbReference type="Proteomes" id="UP000005324"/>
    </source>
</evidence>
<accession>D5RN54</accession>
<dbReference type="PANTHER" id="PTHR42928">
    <property type="entry name" value="TRICARBOXYLATE-BINDING PROTEIN"/>
    <property type="match status" value="1"/>
</dbReference>
<name>D5RN54_9PROT</name>
<dbReference type="PANTHER" id="PTHR42928:SF5">
    <property type="entry name" value="BLR1237 PROTEIN"/>
    <property type="match status" value="1"/>
</dbReference>
<dbReference type="CDD" id="cd07012">
    <property type="entry name" value="PBP2_Bug_TTT"/>
    <property type="match status" value="1"/>
</dbReference>
<evidence type="ECO:0000256" key="2">
    <source>
        <dbReference type="SAM" id="SignalP"/>
    </source>
</evidence>
<dbReference type="SUPFAM" id="SSF53850">
    <property type="entry name" value="Periplasmic binding protein-like II"/>
    <property type="match status" value="1"/>
</dbReference>
<comment type="similarity">
    <text evidence="1">Belongs to the UPF0065 (bug) family.</text>
</comment>
<dbReference type="Proteomes" id="UP000005324">
    <property type="component" value="Unassembled WGS sequence"/>
</dbReference>
<dbReference type="PIRSF" id="PIRSF017082">
    <property type="entry name" value="YflP"/>
    <property type="match status" value="1"/>
</dbReference>
<dbReference type="PROSITE" id="PS51318">
    <property type="entry name" value="TAT"/>
    <property type="match status" value="1"/>
</dbReference>
<keyword evidence="4" id="KW-1185">Reference proteome</keyword>
<dbReference type="InterPro" id="IPR005064">
    <property type="entry name" value="BUG"/>
</dbReference>
<feature type="signal peptide" evidence="2">
    <location>
        <begin position="1"/>
        <end position="29"/>
    </location>
</feature>
<dbReference type="Gene3D" id="3.40.190.10">
    <property type="entry name" value="Periplasmic binding protein-like II"/>
    <property type="match status" value="1"/>
</dbReference>
<keyword evidence="2" id="KW-0732">Signal</keyword>
<organism evidence="3 4">
    <name type="scientific">Pseudoroseomonas cervicalis ATCC 49957</name>
    <dbReference type="NCBI Taxonomy" id="525371"/>
    <lineage>
        <taxon>Bacteria</taxon>
        <taxon>Pseudomonadati</taxon>
        <taxon>Pseudomonadota</taxon>
        <taxon>Alphaproteobacteria</taxon>
        <taxon>Acetobacterales</taxon>
        <taxon>Roseomonadaceae</taxon>
        <taxon>Roseomonas</taxon>
    </lineage>
</organism>
<sequence length="330" mass="35008">MSQMNRRTLLGLGAAAAAGGLLKAPAVWAQDAWPRARPIRLVCPFAPGAATDAMARLAAQKITEKLGANVVVENRTGGGSVIGAQSVQQAPADGYTLLGSSLTHTMLKHVLRNVPFDPLTDFAPIARTGRGPLMMVMTPKRPPMGIAQIVEAAKKSPADWTFAISSLGAPGHLATIDFNRRTGANIEGTSYRGTAPALLDVAAGNAHVMIDATFALLQAARSGQVHPIGISTRERSALAPEIPTLIEAGLPDFEFYSWYGVWAPKGTPSAICDTLNGVLTEAMRDADAAERLKSLVVEPVSQTVPEMRAYIEAEVKRNAELLRIANFQPE</sequence>
<evidence type="ECO:0000256" key="1">
    <source>
        <dbReference type="ARBA" id="ARBA00006987"/>
    </source>
</evidence>
<dbReference type="Pfam" id="PF03401">
    <property type="entry name" value="TctC"/>
    <property type="match status" value="1"/>
</dbReference>